<comment type="caution">
    <text evidence="2">The sequence shown here is derived from an EMBL/GenBank/DDBJ whole genome shotgun (WGS) entry which is preliminary data.</text>
</comment>
<gene>
    <name evidence="2" type="ORF">JGU71_18975</name>
</gene>
<protein>
    <submittedName>
        <fullName evidence="2">ABC transporter permease</fullName>
    </submittedName>
</protein>
<feature type="transmembrane region" description="Helical" evidence="1">
    <location>
        <begin position="106"/>
        <end position="131"/>
    </location>
</feature>
<dbReference type="Proteomes" id="UP000655868">
    <property type="component" value="Unassembled WGS sequence"/>
</dbReference>
<evidence type="ECO:0000313" key="3">
    <source>
        <dbReference type="Proteomes" id="UP000655868"/>
    </source>
</evidence>
<reference evidence="2" key="1">
    <citation type="submission" date="2020-12" db="EMBL/GenBank/DDBJ databases">
        <title>Antrihabitans popcorni sp. nov. and Antrihabitans auranticaus sp. nov., isolated from a larva cave.</title>
        <authorList>
            <person name="Lee S.D."/>
            <person name="Kim I.S."/>
        </authorList>
    </citation>
    <scope>NUCLEOTIDE SEQUENCE</scope>
    <source>
        <strain evidence="2">YC3-6</strain>
    </source>
</reference>
<proteinExistence type="predicted"/>
<keyword evidence="1" id="KW-1133">Transmembrane helix</keyword>
<name>A0A934NTF3_9NOCA</name>
<sequence length="255" mass="26515">MVALLTSEFRKVTTLRFWWALLIAPLTVGLFASAIIAGIANQSADLDLDEAVAGAAFIGLFIAVVLAILFAAIFGALNAGTEFTHKTITPTFLTASGRDGVIGAKLLISAAFGLLYGLVVEIVSVAVILIFGQGDIEFDGLLFKVLAAGLFVVVAWSIIGAGLGLLFGSSLAAVLVVVIGPIADLIIGLILFGFGLDSARSYMPFGVTTSTLAVGELDSDDAGIAPWPVPLLMVLFYVVAIVTAGWLVARRRDVT</sequence>
<keyword evidence="1" id="KW-0472">Membrane</keyword>
<evidence type="ECO:0000256" key="1">
    <source>
        <dbReference type="SAM" id="Phobius"/>
    </source>
</evidence>
<dbReference type="EMBL" id="JAEMNV010000006">
    <property type="protein sequence ID" value="MBJ8340973.1"/>
    <property type="molecule type" value="Genomic_DNA"/>
</dbReference>
<feature type="transmembrane region" description="Helical" evidence="1">
    <location>
        <begin position="143"/>
        <end position="167"/>
    </location>
</feature>
<feature type="transmembrane region" description="Helical" evidence="1">
    <location>
        <begin position="227"/>
        <end position="249"/>
    </location>
</feature>
<feature type="transmembrane region" description="Helical" evidence="1">
    <location>
        <begin position="174"/>
        <end position="196"/>
    </location>
</feature>
<keyword evidence="1" id="KW-0812">Transmembrane</keyword>
<feature type="transmembrane region" description="Helical" evidence="1">
    <location>
        <begin position="17"/>
        <end position="40"/>
    </location>
</feature>
<accession>A0A934NTF3</accession>
<dbReference type="Pfam" id="PF12730">
    <property type="entry name" value="ABC2_membrane_4"/>
    <property type="match status" value="1"/>
</dbReference>
<dbReference type="RefSeq" id="WP_199705856.1">
    <property type="nucleotide sequence ID" value="NZ_JAEMNV010000006.1"/>
</dbReference>
<feature type="transmembrane region" description="Helical" evidence="1">
    <location>
        <begin position="52"/>
        <end position="77"/>
    </location>
</feature>
<evidence type="ECO:0000313" key="2">
    <source>
        <dbReference type="EMBL" id="MBJ8340973.1"/>
    </source>
</evidence>
<keyword evidence="3" id="KW-1185">Reference proteome</keyword>
<organism evidence="2 3">
    <name type="scientific">Antrihabitans stalagmiti</name>
    <dbReference type="NCBI Taxonomy" id="2799499"/>
    <lineage>
        <taxon>Bacteria</taxon>
        <taxon>Bacillati</taxon>
        <taxon>Actinomycetota</taxon>
        <taxon>Actinomycetes</taxon>
        <taxon>Mycobacteriales</taxon>
        <taxon>Nocardiaceae</taxon>
        <taxon>Antrihabitans</taxon>
    </lineage>
</organism>
<dbReference type="AlphaFoldDB" id="A0A934NTF3"/>